<accession>A0AAV4IX74</accession>
<proteinExistence type="predicted"/>
<organism evidence="1 2">
    <name type="scientific">Elysia marginata</name>
    <dbReference type="NCBI Taxonomy" id="1093978"/>
    <lineage>
        <taxon>Eukaryota</taxon>
        <taxon>Metazoa</taxon>
        <taxon>Spiralia</taxon>
        <taxon>Lophotrochozoa</taxon>
        <taxon>Mollusca</taxon>
        <taxon>Gastropoda</taxon>
        <taxon>Heterobranchia</taxon>
        <taxon>Euthyneura</taxon>
        <taxon>Panpulmonata</taxon>
        <taxon>Sacoglossa</taxon>
        <taxon>Placobranchoidea</taxon>
        <taxon>Plakobranchidae</taxon>
        <taxon>Elysia</taxon>
    </lineage>
</organism>
<evidence type="ECO:0000313" key="2">
    <source>
        <dbReference type="Proteomes" id="UP000762676"/>
    </source>
</evidence>
<sequence length="95" mass="11107">MSDRERIEKTEKKKHCDEEKEHIDRYTDLRGAVYSLTYAMAVLSTPGMTRQWWLPGDILSKMKTRGAPDIPEVEWSVVNFPLWWLYLPKTPHSGG</sequence>
<name>A0AAV4IX74_9GAST</name>
<keyword evidence="2" id="KW-1185">Reference proteome</keyword>
<protein>
    <submittedName>
        <fullName evidence="1">Uncharacterized protein</fullName>
    </submittedName>
</protein>
<reference evidence="1 2" key="1">
    <citation type="journal article" date="2021" name="Elife">
        <title>Chloroplast acquisition without the gene transfer in kleptoplastic sea slugs, Plakobranchus ocellatus.</title>
        <authorList>
            <person name="Maeda T."/>
            <person name="Takahashi S."/>
            <person name="Yoshida T."/>
            <person name="Shimamura S."/>
            <person name="Takaki Y."/>
            <person name="Nagai Y."/>
            <person name="Toyoda A."/>
            <person name="Suzuki Y."/>
            <person name="Arimoto A."/>
            <person name="Ishii H."/>
            <person name="Satoh N."/>
            <person name="Nishiyama T."/>
            <person name="Hasebe M."/>
            <person name="Maruyama T."/>
            <person name="Minagawa J."/>
            <person name="Obokata J."/>
            <person name="Shigenobu S."/>
        </authorList>
    </citation>
    <scope>NUCLEOTIDE SEQUENCE [LARGE SCALE GENOMIC DNA]</scope>
</reference>
<dbReference type="Proteomes" id="UP000762676">
    <property type="component" value="Unassembled WGS sequence"/>
</dbReference>
<dbReference type="AlphaFoldDB" id="A0AAV4IX74"/>
<evidence type="ECO:0000313" key="1">
    <source>
        <dbReference type="EMBL" id="GFS14605.1"/>
    </source>
</evidence>
<comment type="caution">
    <text evidence="1">The sequence shown here is derived from an EMBL/GenBank/DDBJ whole genome shotgun (WGS) entry which is preliminary data.</text>
</comment>
<gene>
    <name evidence="1" type="ORF">ElyMa_001428000</name>
</gene>
<dbReference type="EMBL" id="BMAT01002808">
    <property type="protein sequence ID" value="GFS14605.1"/>
    <property type="molecule type" value="Genomic_DNA"/>
</dbReference>